<dbReference type="PANTHER" id="PTHR10404">
    <property type="entry name" value="N-ACETYLATED-ALPHA-LINKED ACIDIC DIPEPTIDASE"/>
    <property type="match status" value="1"/>
</dbReference>
<dbReference type="InterPro" id="IPR007484">
    <property type="entry name" value="Peptidase_M28"/>
</dbReference>
<evidence type="ECO:0000259" key="1">
    <source>
        <dbReference type="Pfam" id="PF02225"/>
    </source>
</evidence>
<dbReference type="InterPro" id="IPR046450">
    <property type="entry name" value="PA_dom_sf"/>
</dbReference>
<dbReference type="Gene3D" id="3.40.630.10">
    <property type="entry name" value="Zn peptidases"/>
    <property type="match status" value="2"/>
</dbReference>
<proteinExistence type="predicted"/>
<dbReference type="Pfam" id="PF04389">
    <property type="entry name" value="Peptidase_M28"/>
    <property type="match status" value="1"/>
</dbReference>
<reference evidence="3 4" key="1">
    <citation type="submission" date="2018-12" db="EMBL/GenBank/DDBJ databases">
        <authorList>
            <person name="Sun L."/>
            <person name="Chen Z."/>
        </authorList>
    </citation>
    <scope>NUCLEOTIDE SEQUENCE [LARGE SCALE GENOMIC DNA]</scope>
    <source>
        <strain evidence="3 4">DSM 15890</strain>
    </source>
</reference>
<dbReference type="OrthoDB" id="9769665at2"/>
<dbReference type="AlphaFoldDB" id="A0A433Y460"/>
<evidence type="ECO:0000313" key="3">
    <source>
        <dbReference type="EMBL" id="RUT42898.1"/>
    </source>
</evidence>
<dbReference type="InterPro" id="IPR003137">
    <property type="entry name" value="PA_domain"/>
</dbReference>
<evidence type="ECO:0000313" key="4">
    <source>
        <dbReference type="Proteomes" id="UP000279446"/>
    </source>
</evidence>
<dbReference type="Proteomes" id="UP000279446">
    <property type="component" value="Unassembled WGS sequence"/>
</dbReference>
<feature type="domain" description="PA" evidence="1">
    <location>
        <begin position="144"/>
        <end position="234"/>
    </location>
</feature>
<gene>
    <name evidence="3" type="ORF">EJP82_21365</name>
</gene>
<comment type="caution">
    <text evidence="3">The sequence shown here is derived from an EMBL/GenBank/DDBJ whole genome shotgun (WGS) entry which is preliminary data.</text>
</comment>
<name>A0A433Y460_9BACL</name>
<dbReference type="Pfam" id="PF02225">
    <property type="entry name" value="PA"/>
    <property type="match status" value="1"/>
</dbReference>
<dbReference type="EMBL" id="RZNY01000023">
    <property type="protein sequence ID" value="RUT42898.1"/>
    <property type="molecule type" value="Genomic_DNA"/>
</dbReference>
<dbReference type="SUPFAM" id="SSF52025">
    <property type="entry name" value="PA domain"/>
    <property type="match status" value="1"/>
</dbReference>
<protein>
    <submittedName>
        <fullName evidence="3">M28 family peptidase</fullName>
    </submittedName>
</protein>
<organism evidence="3 4">
    <name type="scientific">Paenibacillus anaericanus</name>
    <dbReference type="NCBI Taxonomy" id="170367"/>
    <lineage>
        <taxon>Bacteria</taxon>
        <taxon>Bacillati</taxon>
        <taxon>Bacillota</taxon>
        <taxon>Bacilli</taxon>
        <taxon>Bacillales</taxon>
        <taxon>Paenibacillaceae</taxon>
        <taxon>Paenibacillus</taxon>
    </lineage>
</organism>
<dbReference type="SUPFAM" id="SSF53187">
    <property type="entry name" value="Zn-dependent exopeptidases"/>
    <property type="match status" value="1"/>
</dbReference>
<feature type="domain" description="Peptidase M28" evidence="2">
    <location>
        <begin position="264"/>
        <end position="457"/>
    </location>
</feature>
<accession>A0A433Y460</accession>
<sequence length="715" mass="80333">MKKKVTFVVVIIAILIAGYFLVTKLSSGSKEETSSKEQWSTSKYLEKVDTNYSYELTKKLTTFKSNEKLGYRPSGSKAELAAGEMLVEEFKKIGLKNVTKDEIKVDSWEFEKADLTYVDKDNKSHELVLGGYQANFVTNGPETFEVVYAGKGTKQDLADLDVKGKLVLIDINQRDEWWINYPAYQASLKGAKAVLAAQQGGYGEIDPEALNAQDICGPDDAPAFSISRKDADAIITLLKETGQQTLKVSFDAKSVVQKDAKSYNIVGEIPGKDKDSIILLSSHYDAYFDGFQDDSAAIGMMAGIAKGLIDSGYQPEKTIVFVAQAAEEWGISNSRYDWSTGAYEQIFKARPEWQDKVVANINFELPAYEHTSADEIRSVYELDQFLTEFAKEVPTVEGVYKDGISVVSPLRTWSDDFSYSLGGIPSLRNDFQDSDFMKSHYHSQFDNESTYNEKAFRFHHNMYGLLVAAYDNTAVMPLDFTERFEAMKESITADANMAAGADSQELLKAIDRTIAAATTITEKVNKINADYKAALLEGDEKQAQKLFDDNKEFNNKLREIYRDAQEHLVKLTWEDVQIFPHEHAQNNLDAINKSLESLEKGDVKTALDNDLFLVDNNWYAYSFDRETFDFFTNQVLGQPADRLNWGHARVVGHEDLYDVINSLQDKYDATEPKVDSEIAALRTAAENQKSLLQTTIQHELEQVTAIEGKMKAIAQ</sequence>
<dbReference type="RefSeq" id="WP_127194091.1">
    <property type="nucleotide sequence ID" value="NZ_RZNY01000023.1"/>
</dbReference>
<dbReference type="PANTHER" id="PTHR10404:SF46">
    <property type="entry name" value="VACUOLAR PROTEIN SORTING-ASSOCIATED PROTEIN 70"/>
    <property type="match status" value="1"/>
</dbReference>
<keyword evidence="4" id="KW-1185">Reference proteome</keyword>
<evidence type="ECO:0000259" key="2">
    <source>
        <dbReference type="Pfam" id="PF04389"/>
    </source>
</evidence>
<dbReference type="InterPro" id="IPR039373">
    <property type="entry name" value="Peptidase_M28B"/>
</dbReference>